<evidence type="ECO:0000256" key="1">
    <source>
        <dbReference type="SAM" id="Phobius"/>
    </source>
</evidence>
<reference evidence="2" key="1">
    <citation type="journal article" date="2014" name="Int. J. Syst. Evol. Microbiol.">
        <title>Complete genome sequence of Corynebacterium casei LMG S-19264T (=DSM 44701T), isolated from a smear-ripened cheese.</title>
        <authorList>
            <consortium name="US DOE Joint Genome Institute (JGI-PGF)"/>
            <person name="Walter F."/>
            <person name="Albersmeier A."/>
            <person name="Kalinowski J."/>
            <person name="Ruckert C."/>
        </authorList>
    </citation>
    <scope>NUCLEOTIDE SEQUENCE</scope>
    <source>
        <strain evidence="2">CGMCC 1.15448</strain>
    </source>
</reference>
<keyword evidence="3" id="KW-1185">Reference proteome</keyword>
<comment type="caution">
    <text evidence="2">The sequence shown here is derived from an EMBL/GenBank/DDBJ whole genome shotgun (WGS) entry which is preliminary data.</text>
</comment>
<sequence>MLSSGTEIDRGASSAKKTLKHLINMETIRLQDFLYKSINKLSIFVTIIGTIWLIFAASHNYEFFDAGLLPEAILVIVLGTYVYIKFSDTAQRRILKLHYGIVINVSASERLNSSTLRIGGTFKNQPEKNQVYVMEYDPVTNYYWPKNEPTYDNSSKTWQTTIGLESGFRDDRTLIIAFVGVNSLPLIEYYLQCNRDRVTGTNIPIIGFPKEFCVLDGSTWLSGIIDEDFG</sequence>
<evidence type="ECO:0000313" key="2">
    <source>
        <dbReference type="EMBL" id="GGA93078.1"/>
    </source>
</evidence>
<organism evidence="2 3">
    <name type="scientific">Puia dinghuensis</name>
    <dbReference type="NCBI Taxonomy" id="1792502"/>
    <lineage>
        <taxon>Bacteria</taxon>
        <taxon>Pseudomonadati</taxon>
        <taxon>Bacteroidota</taxon>
        <taxon>Chitinophagia</taxon>
        <taxon>Chitinophagales</taxon>
        <taxon>Chitinophagaceae</taxon>
        <taxon>Puia</taxon>
    </lineage>
</organism>
<keyword evidence="1" id="KW-1133">Transmembrane helix</keyword>
<dbReference type="AlphaFoldDB" id="A0A8J2UBE5"/>
<proteinExistence type="predicted"/>
<gene>
    <name evidence="2" type="ORF">GCM10011511_15600</name>
</gene>
<name>A0A8J2UBE5_9BACT</name>
<feature type="transmembrane region" description="Helical" evidence="1">
    <location>
        <begin position="63"/>
        <end position="84"/>
    </location>
</feature>
<keyword evidence="1" id="KW-0472">Membrane</keyword>
<keyword evidence="1" id="KW-0812">Transmembrane</keyword>
<dbReference type="EMBL" id="BMJC01000001">
    <property type="protein sequence ID" value="GGA93078.1"/>
    <property type="molecule type" value="Genomic_DNA"/>
</dbReference>
<feature type="transmembrane region" description="Helical" evidence="1">
    <location>
        <begin position="38"/>
        <end position="57"/>
    </location>
</feature>
<evidence type="ECO:0000313" key="3">
    <source>
        <dbReference type="Proteomes" id="UP000607559"/>
    </source>
</evidence>
<dbReference type="Proteomes" id="UP000607559">
    <property type="component" value="Unassembled WGS sequence"/>
</dbReference>
<protein>
    <submittedName>
        <fullName evidence="2">Uncharacterized protein</fullName>
    </submittedName>
</protein>
<accession>A0A8J2UBE5</accession>
<reference evidence="2" key="2">
    <citation type="submission" date="2020-09" db="EMBL/GenBank/DDBJ databases">
        <authorList>
            <person name="Sun Q."/>
            <person name="Zhou Y."/>
        </authorList>
    </citation>
    <scope>NUCLEOTIDE SEQUENCE</scope>
    <source>
        <strain evidence="2">CGMCC 1.15448</strain>
    </source>
</reference>